<dbReference type="Proteomes" id="UP001388673">
    <property type="component" value="Unassembled WGS sequence"/>
</dbReference>
<keyword evidence="6" id="KW-0131">Cell cycle</keyword>
<evidence type="ECO:0000256" key="1">
    <source>
        <dbReference type="ARBA" id="ARBA00007450"/>
    </source>
</evidence>
<dbReference type="EMBL" id="JBCAWK010000004">
    <property type="protein sequence ID" value="KAK8861418.1"/>
    <property type="molecule type" value="Genomic_DNA"/>
</dbReference>
<gene>
    <name evidence="9" type="ORF">IAR55_002237</name>
</gene>
<protein>
    <recommendedName>
        <fullName evidence="2">Anaphase-promoting complex subunit 5</fullName>
    </recommendedName>
</protein>
<evidence type="ECO:0000313" key="9">
    <source>
        <dbReference type="EMBL" id="KAK8861418.1"/>
    </source>
</evidence>
<dbReference type="GO" id="GO:0070979">
    <property type="term" value="P:protein K11-linked ubiquitination"/>
    <property type="evidence" value="ECO:0007669"/>
    <property type="project" value="TreeGrafter"/>
</dbReference>
<keyword evidence="5" id="KW-0833">Ubl conjugation pathway</keyword>
<dbReference type="GO" id="GO:0051301">
    <property type="term" value="P:cell division"/>
    <property type="evidence" value="ECO:0007669"/>
    <property type="project" value="UniProtKB-KW"/>
</dbReference>
<feature type="domain" description="Anaphase-promoting complex subunit 5" evidence="8">
    <location>
        <begin position="236"/>
        <end position="319"/>
    </location>
</feature>
<dbReference type="RefSeq" id="XP_066804043.1">
    <property type="nucleotide sequence ID" value="XM_066945354.1"/>
</dbReference>
<dbReference type="GO" id="GO:0005680">
    <property type="term" value="C:anaphase-promoting complex"/>
    <property type="evidence" value="ECO:0007669"/>
    <property type="project" value="InterPro"/>
</dbReference>
<dbReference type="InterPro" id="IPR037679">
    <property type="entry name" value="Apc5"/>
</dbReference>
<keyword evidence="10" id="KW-1185">Reference proteome</keyword>
<proteinExistence type="inferred from homology"/>
<evidence type="ECO:0000256" key="6">
    <source>
        <dbReference type="ARBA" id="ARBA00023306"/>
    </source>
</evidence>
<organism evidence="9 10">
    <name type="scientific">Kwoniella newhampshirensis</name>
    <dbReference type="NCBI Taxonomy" id="1651941"/>
    <lineage>
        <taxon>Eukaryota</taxon>
        <taxon>Fungi</taxon>
        <taxon>Dikarya</taxon>
        <taxon>Basidiomycota</taxon>
        <taxon>Agaricomycotina</taxon>
        <taxon>Tremellomycetes</taxon>
        <taxon>Tremellales</taxon>
        <taxon>Cryptococcaceae</taxon>
        <taxon>Kwoniella</taxon>
    </lineage>
</organism>
<sequence>MASPRKQSKQPSNQGRGLSEPLLPLHLALGWIIVRVFPLNDDCQPLPVYSQLFTANVLRIIAREVLEVGSKPATFPSLRDELDPLMRSESTDILKRNNKTRSRGQIVQEELEHAEKYKSWLTEFGDNFRNVADGCAFLDRLEKELRDRLNHSDDDEPTELPEPIERHSPLGVFSRNLLNTLRKLSFDETGHLAREVARWCGIDLAGPSKPVTMWSLDRKSGMEDSLDKRIKAMQDYQAANASGDHSNALASLRRFYDYQFPSAGRGQHQHALLSIASFHYSTGGLESARAAVDEAIRVARTAGDKVCLQHCLSLSQRLETETKSVAFSSTETIRVHQGQIPRTRLANASTPMDELWSVKAALDMGEPVHVAFRRIHSALGKDLQVEQSTGDQENRGAKQWRTGQKLDMAAWHATQAGLWGMLELHEELAFDDLTPWDDGKMTVTLAQAQRKADQADYDGALATLLDKTALQGMSIAAYHRWARLLWGILERRATMNDESECLAYLSAVQAPKATSTSSRLGPGGPSRENGHPPSMELPSMSDFDASRSASRGHISRQITLVQEEIRSSLRKATKLQSSSSPPHTILPHVLSAVQLSSELGLWGLYRFGVVVLCEVLLSMEGMGMATKVIREIEQVWEQILGSGDQEVIARGALSLGKAKLELALDHGSAELLFEASDHLTHSLECATKVESRSLIMENTTLLSLISTLQDQNDSLDDSARNEMVERYISAKTEMGGNSNHLDLVRKVGDIIKMVGVRVAEGWK</sequence>
<keyword evidence="4" id="KW-0498">Mitosis</keyword>
<evidence type="ECO:0000313" key="10">
    <source>
        <dbReference type="Proteomes" id="UP001388673"/>
    </source>
</evidence>
<reference evidence="9 10" key="1">
    <citation type="journal article" date="2024" name="bioRxiv">
        <title>Comparative genomics of Cryptococcus and Kwoniella reveals pathogenesis evolution and contrasting karyotype dynamics via intercentromeric recombination or chromosome fusion.</title>
        <authorList>
            <person name="Coelho M.A."/>
            <person name="David-Palma M."/>
            <person name="Shea T."/>
            <person name="Bowers K."/>
            <person name="McGinley-Smith S."/>
            <person name="Mohammad A.W."/>
            <person name="Gnirke A."/>
            <person name="Yurkov A.M."/>
            <person name="Nowrousian M."/>
            <person name="Sun S."/>
            <person name="Cuomo C.A."/>
            <person name="Heitman J."/>
        </authorList>
    </citation>
    <scope>NUCLEOTIDE SEQUENCE [LARGE SCALE GENOMIC DNA]</scope>
    <source>
        <strain evidence="9 10">CBS 13917</strain>
    </source>
</reference>
<dbReference type="PANTHER" id="PTHR12830:SF9">
    <property type="entry name" value="ANAPHASE-PROMOTING COMPLEX SUBUNIT 5"/>
    <property type="match status" value="1"/>
</dbReference>
<evidence type="ECO:0000256" key="4">
    <source>
        <dbReference type="ARBA" id="ARBA00022776"/>
    </source>
</evidence>
<evidence type="ECO:0000259" key="8">
    <source>
        <dbReference type="Pfam" id="PF12862"/>
    </source>
</evidence>
<evidence type="ECO:0000256" key="3">
    <source>
        <dbReference type="ARBA" id="ARBA00022618"/>
    </source>
</evidence>
<dbReference type="Pfam" id="PF12862">
    <property type="entry name" value="ANAPC5"/>
    <property type="match status" value="1"/>
</dbReference>
<evidence type="ECO:0000256" key="7">
    <source>
        <dbReference type="SAM" id="MobiDB-lite"/>
    </source>
</evidence>
<evidence type="ECO:0000256" key="5">
    <source>
        <dbReference type="ARBA" id="ARBA00022786"/>
    </source>
</evidence>
<dbReference type="PANTHER" id="PTHR12830">
    <property type="entry name" value="ANAPHASE-PROMOTING COMPLEX SUBUNIT 5"/>
    <property type="match status" value="1"/>
</dbReference>
<evidence type="ECO:0000256" key="2">
    <source>
        <dbReference type="ARBA" id="ARBA00016066"/>
    </source>
</evidence>
<comment type="caution">
    <text evidence="9">The sequence shown here is derived from an EMBL/GenBank/DDBJ whole genome shotgun (WGS) entry which is preliminary data.</text>
</comment>
<dbReference type="GO" id="GO:0031145">
    <property type="term" value="P:anaphase-promoting complex-dependent catabolic process"/>
    <property type="evidence" value="ECO:0007669"/>
    <property type="project" value="TreeGrafter"/>
</dbReference>
<comment type="similarity">
    <text evidence="1">Belongs to the APC5 family.</text>
</comment>
<accession>A0AAW0Z0Y4</accession>
<keyword evidence="3" id="KW-0132">Cell division</keyword>
<dbReference type="GeneID" id="92179496"/>
<feature type="region of interest" description="Disordered" evidence="7">
    <location>
        <begin position="514"/>
        <end position="553"/>
    </location>
</feature>
<name>A0AAW0Z0Y4_9TREE</name>
<dbReference type="InterPro" id="IPR026000">
    <property type="entry name" value="Apc5_dom"/>
</dbReference>
<dbReference type="AlphaFoldDB" id="A0AAW0Z0Y4"/>
<dbReference type="GO" id="GO:0045842">
    <property type="term" value="P:positive regulation of mitotic metaphase/anaphase transition"/>
    <property type="evidence" value="ECO:0007669"/>
    <property type="project" value="TreeGrafter"/>
</dbReference>
<dbReference type="KEGG" id="kne:92179496"/>